<reference evidence="2" key="2">
    <citation type="journal article" date="2023" name="Plants (Basel)">
        <title>Annotation of the Turnera subulata (Passifloraceae) Draft Genome Reveals the S-Locus Evolved after the Divergence of Turneroideae from Passifloroideae in a Stepwise Manner.</title>
        <authorList>
            <person name="Henning P.M."/>
            <person name="Roalson E.H."/>
            <person name="Mir W."/>
            <person name="McCubbin A.G."/>
            <person name="Shore J.S."/>
        </authorList>
    </citation>
    <scope>NUCLEOTIDE SEQUENCE</scope>
    <source>
        <strain evidence="2">F60SS</strain>
    </source>
</reference>
<dbReference type="GO" id="GO:0070628">
    <property type="term" value="F:proteasome binding"/>
    <property type="evidence" value="ECO:0007669"/>
    <property type="project" value="TreeGrafter"/>
</dbReference>
<dbReference type="CDD" id="cd17039">
    <property type="entry name" value="Ubl_ubiquitin_like"/>
    <property type="match status" value="1"/>
</dbReference>
<keyword evidence="3" id="KW-1185">Reference proteome</keyword>
<feature type="domain" description="Ubiquitin-like" evidence="1">
    <location>
        <begin position="15"/>
        <end position="90"/>
    </location>
</feature>
<protein>
    <recommendedName>
        <fullName evidence="1">Ubiquitin-like domain-containing protein</fullName>
    </recommendedName>
</protein>
<dbReference type="PANTHER" id="PTHR10621">
    <property type="entry name" value="UV EXCISION REPAIR PROTEIN RAD23"/>
    <property type="match status" value="1"/>
</dbReference>
<accession>A0A9Q0IWU4</accession>
<name>A0A9Q0IWU4_9ROSI</name>
<dbReference type="PANTHER" id="PTHR10621:SF61">
    <property type="entry name" value="UBIQUITIN FAMILY PROTEIN"/>
    <property type="match status" value="1"/>
</dbReference>
<reference evidence="2" key="1">
    <citation type="submission" date="2022-02" db="EMBL/GenBank/DDBJ databases">
        <authorList>
            <person name="Henning P.M."/>
            <person name="McCubbin A.G."/>
            <person name="Shore J.S."/>
        </authorList>
    </citation>
    <scope>NUCLEOTIDE SEQUENCE</scope>
    <source>
        <strain evidence="2">F60SS</strain>
        <tissue evidence="2">Leaves</tissue>
    </source>
</reference>
<comment type="caution">
    <text evidence="2">The sequence shown here is derived from an EMBL/GenBank/DDBJ whole genome shotgun (WGS) entry which is preliminary data.</text>
</comment>
<dbReference type="OrthoDB" id="1916003at2759"/>
<dbReference type="InterPro" id="IPR000626">
    <property type="entry name" value="Ubiquitin-like_dom"/>
</dbReference>
<evidence type="ECO:0000313" key="2">
    <source>
        <dbReference type="EMBL" id="KAJ4822286.1"/>
    </source>
</evidence>
<evidence type="ECO:0000259" key="1">
    <source>
        <dbReference type="PROSITE" id="PS50053"/>
    </source>
</evidence>
<dbReference type="SUPFAM" id="SSF54236">
    <property type="entry name" value="Ubiquitin-like"/>
    <property type="match status" value="1"/>
</dbReference>
<dbReference type="EMBL" id="JAKUCV010007712">
    <property type="protein sequence ID" value="KAJ4822286.1"/>
    <property type="molecule type" value="Genomic_DNA"/>
</dbReference>
<dbReference type="Gene3D" id="3.10.20.90">
    <property type="entry name" value="Phosphatidylinositol 3-kinase Catalytic Subunit, Chain A, domain 1"/>
    <property type="match status" value="1"/>
</dbReference>
<dbReference type="PROSITE" id="PS50053">
    <property type="entry name" value="UBIQUITIN_2"/>
    <property type="match status" value="1"/>
</dbReference>
<evidence type="ECO:0000313" key="3">
    <source>
        <dbReference type="Proteomes" id="UP001141552"/>
    </source>
</evidence>
<dbReference type="GO" id="GO:0005829">
    <property type="term" value="C:cytosol"/>
    <property type="evidence" value="ECO:0007669"/>
    <property type="project" value="TreeGrafter"/>
</dbReference>
<gene>
    <name evidence="2" type="ORF">Tsubulata_006391</name>
</gene>
<proteinExistence type="predicted"/>
<dbReference type="GO" id="GO:0005654">
    <property type="term" value="C:nucleoplasm"/>
    <property type="evidence" value="ECO:0007669"/>
    <property type="project" value="TreeGrafter"/>
</dbReference>
<dbReference type="Proteomes" id="UP001141552">
    <property type="component" value="Unassembled WGS sequence"/>
</dbReference>
<dbReference type="GO" id="GO:0043130">
    <property type="term" value="F:ubiquitin binding"/>
    <property type="evidence" value="ECO:0007669"/>
    <property type="project" value="TreeGrafter"/>
</dbReference>
<dbReference type="InterPro" id="IPR029071">
    <property type="entry name" value="Ubiquitin-like_domsf"/>
</dbReference>
<sequence length="114" mass="13246">MRNQEKSLSRYTVQMRVGVDILTGTFFYVEVENDAKVVDLKREIEAQQKLPQDRLILFLINNGQHHCLNEEEDDASLVDCGVQDGSHIYLFFNPLEDGSSTTHVVFTWPESLWW</sequence>
<dbReference type="GO" id="GO:0043161">
    <property type="term" value="P:proteasome-mediated ubiquitin-dependent protein catabolic process"/>
    <property type="evidence" value="ECO:0007669"/>
    <property type="project" value="TreeGrafter"/>
</dbReference>
<organism evidence="2 3">
    <name type="scientific">Turnera subulata</name>
    <dbReference type="NCBI Taxonomy" id="218843"/>
    <lineage>
        <taxon>Eukaryota</taxon>
        <taxon>Viridiplantae</taxon>
        <taxon>Streptophyta</taxon>
        <taxon>Embryophyta</taxon>
        <taxon>Tracheophyta</taxon>
        <taxon>Spermatophyta</taxon>
        <taxon>Magnoliopsida</taxon>
        <taxon>eudicotyledons</taxon>
        <taxon>Gunneridae</taxon>
        <taxon>Pentapetalae</taxon>
        <taxon>rosids</taxon>
        <taxon>fabids</taxon>
        <taxon>Malpighiales</taxon>
        <taxon>Passifloraceae</taxon>
        <taxon>Turnera</taxon>
    </lineage>
</organism>
<dbReference type="GO" id="GO:0031593">
    <property type="term" value="F:polyubiquitin modification-dependent protein binding"/>
    <property type="evidence" value="ECO:0007669"/>
    <property type="project" value="TreeGrafter"/>
</dbReference>
<dbReference type="AlphaFoldDB" id="A0A9Q0IWU4"/>